<feature type="transmembrane region" description="Helical" evidence="6">
    <location>
        <begin position="60"/>
        <end position="78"/>
    </location>
</feature>
<evidence type="ECO:0000313" key="9">
    <source>
        <dbReference type="Proteomes" id="UP001161691"/>
    </source>
</evidence>
<reference evidence="8" key="1">
    <citation type="submission" date="2023-04" db="EMBL/GenBank/DDBJ databases">
        <title>Comparative genomic analysis of Cohnella hashimotonis sp. nov., isolated from the International Space Station.</title>
        <authorList>
            <person name="Venkateswaran K."/>
            <person name="Simpson A."/>
        </authorList>
    </citation>
    <scope>NUCLEOTIDE SEQUENCE</scope>
    <source>
        <strain evidence="8">F6_2S_P_1</strain>
    </source>
</reference>
<dbReference type="CDD" id="cd17321">
    <property type="entry name" value="MFS_MMR_MDR_like"/>
    <property type="match status" value="1"/>
</dbReference>
<feature type="transmembrane region" description="Helical" evidence="6">
    <location>
        <begin position="177"/>
        <end position="200"/>
    </location>
</feature>
<dbReference type="Gene3D" id="1.20.1250.20">
    <property type="entry name" value="MFS general substrate transporter like domains"/>
    <property type="match status" value="1"/>
</dbReference>
<keyword evidence="3 6" id="KW-0812">Transmembrane</keyword>
<feature type="transmembrane region" description="Helical" evidence="6">
    <location>
        <begin position="241"/>
        <end position="261"/>
    </location>
</feature>
<gene>
    <name evidence="8" type="ORF">KB449_35205</name>
</gene>
<feature type="transmembrane region" description="Helical" evidence="6">
    <location>
        <begin position="368"/>
        <end position="394"/>
    </location>
</feature>
<dbReference type="PRINTS" id="PR01035">
    <property type="entry name" value="TCRTETA"/>
</dbReference>
<protein>
    <submittedName>
        <fullName evidence="8">MFS transporter</fullName>
    </submittedName>
</protein>
<dbReference type="Gene3D" id="1.20.1720.10">
    <property type="entry name" value="Multidrug resistance protein D"/>
    <property type="match status" value="1"/>
</dbReference>
<evidence type="ECO:0000256" key="5">
    <source>
        <dbReference type="ARBA" id="ARBA00023136"/>
    </source>
</evidence>
<accession>A0ABT6TTP8</accession>
<dbReference type="PANTHER" id="PTHR42718:SF9">
    <property type="entry name" value="MAJOR FACILITATOR SUPERFAMILY MULTIDRUG TRANSPORTER MFSC"/>
    <property type="match status" value="1"/>
</dbReference>
<keyword evidence="4 6" id="KW-1133">Transmembrane helix</keyword>
<evidence type="ECO:0000256" key="6">
    <source>
        <dbReference type="SAM" id="Phobius"/>
    </source>
</evidence>
<dbReference type="InterPro" id="IPR001958">
    <property type="entry name" value="Tet-R_TetA/multi-R_MdtG-like"/>
</dbReference>
<proteinExistence type="predicted"/>
<keyword evidence="9" id="KW-1185">Reference proteome</keyword>
<dbReference type="InterPro" id="IPR011701">
    <property type="entry name" value="MFS"/>
</dbReference>
<feature type="transmembrane region" description="Helical" evidence="6">
    <location>
        <begin position="149"/>
        <end position="171"/>
    </location>
</feature>
<feature type="transmembrane region" description="Helical" evidence="6">
    <location>
        <begin position="90"/>
        <end position="111"/>
    </location>
</feature>
<dbReference type="Pfam" id="PF07690">
    <property type="entry name" value="MFS_1"/>
    <property type="match status" value="1"/>
</dbReference>
<name>A0ABT6TTP8_9BACL</name>
<evidence type="ECO:0000259" key="7">
    <source>
        <dbReference type="PROSITE" id="PS50850"/>
    </source>
</evidence>
<comment type="subcellular location">
    <subcellularLocation>
        <location evidence="1">Cell membrane</location>
        <topology evidence="1">Multi-pass membrane protein</topology>
    </subcellularLocation>
</comment>
<organism evidence="8 9">
    <name type="scientific">Cohnella hashimotonis</name>
    <dbReference type="NCBI Taxonomy" id="2826895"/>
    <lineage>
        <taxon>Bacteria</taxon>
        <taxon>Bacillati</taxon>
        <taxon>Bacillota</taxon>
        <taxon>Bacilli</taxon>
        <taxon>Bacillales</taxon>
        <taxon>Paenibacillaceae</taxon>
        <taxon>Cohnella</taxon>
    </lineage>
</organism>
<dbReference type="PANTHER" id="PTHR42718">
    <property type="entry name" value="MAJOR FACILITATOR SUPERFAMILY MULTIDRUG TRANSPORTER MFSC"/>
    <property type="match status" value="1"/>
</dbReference>
<dbReference type="InterPro" id="IPR036259">
    <property type="entry name" value="MFS_trans_sf"/>
</dbReference>
<keyword evidence="5 6" id="KW-0472">Membrane</keyword>
<feature type="domain" description="Major facilitator superfamily (MFS) profile" evidence="7">
    <location>
        <begin position="24"/>
        <end position="464"/>
    </location>
</feature>
<dbReference type="InterPro" id="IPR020846">
    <property type="entry name" value="MFS_dom"/>
</dbReference>
<dbReference type="Proteomes" id="UP001161691">
    <property type="component" value="Unassembled WGS sequence"/>
</dbReference>
<feature type="transmembrane region" description="Helical" evidence="6">
    <location>
        <begin position="311"/>
        <end position="331"/>
    </location>
</feature>
<dbReference type="EMBL" id="JAGRPV010000002">
    <property type="protein sequence ID" value="MDI4650231.1"/>
    <property type="molecule type" value="Genomic_DNA"/>
</dbReference>
<feature type="transmembrane region" description="Helical" evidence="6">
    <location>
        <begin position="24"/>
        <end position="48"/>
    </location>
</feature>
<evidence type="ECO:0000256" key="2">
    <source>
        <dbReference type="ARBA" id="ARBA00022448"/>
    </source>
</evidence>
<feature type="transmembrane region" description="Helical" evidence="6">
    <location>
        <begin position="117"/>
        <end position="137"/>
    </location>
</feature>
<keyword evidence="2" id="KW-0813">Transport</keyword>
<feature type="transmembrane region" description="Helical" evidence="6">
    <location>
        <begin position="438"/>
        <end position="457"/>
    </location>
</feature>
<dbReference type="RefSeq" id="WP_282913092.1">
    <property type="nucleotide sequence ID" value="NZ_JAGRPV010000002.1"/>
</dbReference>
<feature type="transmembrane region" description="Helical" evidence="6">
    <location>
        <begin position="273"/>
        <end position="299"/>
    </location>
</feature>
<evidence type="ECO:0000256" key="3">
    <source>
        <dbReference type="ARBA" id="ARBA00022692"/>
    </source>
</evidence>
<evidence type="ECO:0000256" key="4">
    <source>
        <dbReference type="ARBA" id="ARBA00022989"/>
    </source>
</evidence>
<dbReference type="PROSITE" id="PS50850">
    <property type="entry name" value="MFS"/>
    <property type="match status" value="1"/>
</dbReference>
<evidence type="ECO:0000256" key="1">
    <source>
        <dbReference type="ARBA" id="ARBA00004651"/>
    </source>
</evidence>
<dbReference type="SUPFAM" id="SSF103473">
    <property type="entry name" value="MFS general substrate transporter"/>
    <property type="match status" value="1"/>
</dbReference>
<evidence type="ECO:0000313" key="8">
    <source>
        <dbReference type="EMBL" id="MDI4650231.1"/>
    </source>
</evidence>
<feature type="transmembrane region" description="Helical" evidence="6">
    <location>
        <begin position="343"/>
        <end position="362"/>
    </location>
</feature>
<comment type="caution">
    <text evidence="8">The sequence shown here is derived from an EMBL/GenBank/DDBJ whole genome shotgun (WGS) entry which is preliminary data.</text>
</comment>
<sequence>METEMETVDRTSVGRETGRGRAMLLLGLSLGYFMVLMDTTALGVALPAIRADLDGGLSGLQWVVNAYTIVFAGLLMSMGALADRLGAKRVYGAGLGVFLVASALCAASPSLGALVGFRALLGVGGAALLPASLALLAKSYPQPAARARALGIWAATTGAAMAIGPVAGGLLADSWGWRSIFLINVPLAAVSLAVVGRLAGADIGRGRRGLDPAGQATCIAAIASLAYALTEGQTRGWTSPFVLGAFGLFALASAGFAAAEWRGKAPLLPLRMLAVPTVSAGMLSGLLVNIGLSGVLFALPLYFQQARGYEAHAAGLALLPMTIPLAFNPILTGRIVGRIGAKLPMATGFAFCAAGVMTLAAATRDHGYAYDLIGLLLVGFGTSLAIPSLMAAVMAASPPEWTGSASGALNASRQLGATLGVVLMGAFLGHAGSTEAGVRQGFVTLGIVLAAGALLAWSKIGRER</sequence>